<feature type="transmembrane region" description="Helical" evidence="1">
    <location>
        <begin position="204"/>
        <end position="224"/>
    </location>
</feature>
<gene>
    <name evidence="2" type="ORF">G3I59_14150</name>
</gene>
<dbReference type="Proteomes" id="UP000470404">
    <property type="component" value="Unassembled WGS sequence"/>
</dbReference>
<keyword evidence="1" id="KW-1133">Transmembrane helix</keyword>
<dbReference type="InterPro" id="IPR046671">
    <property type="entry name" value="DUF6541"/>
</dbReference>
<feature type="transmembrane region" description="Helical" evidence="1">
    <location>
        <begin position="291"/>
        <end position="308"/>
    </location>
</feature>
<dbReference type="EMBL" id="JAAGNC010000075">
    <property type="protein sequence ID" value="NEC56696.1"/>
    <property type="molecule type" value="Genomic_DNA"/>
</dbReference>
<feature type="transmembrane region" description="Helical" evidence="1">
    <location>
        <begin position="20"/>
        <end position="40"/>
    </location>
</feature>
<keyword evidence="3" id="KW-1185">Reference proteome</keyword>
<evidence type="ECO:0008006" key="4">
    <source>
        <dbReference type="Google" id="ProtNLM"/>
    </source>
</evidence>
<accession>A0ABX0BV30</accession>
<feature type="transmembrane region" description="Helical" evidence="1">
    <location>
        <begin position="236"/>
        <end position="258"/>
    </location>
</feature>
<dbReference type="Pfam" id="PF20176">
    <property type="entry name" value="DUF6541"/>
    <property type="match status" value="1"/>
</dbReference>
<feature type="transmembrane region" description="Helical" evidence="1">
    <location>
        <begin position="352"/>
        <end position="371"/>
    </location>
</feature>
<proteinExistence type="predicted"/>
<reference evidence="2 3" key="1">
    <citation type="submission" date="2020-01" db="EMBL/GenBank/DDBJ databases">
        <title>Insect and environment-associated Actinomycetes.</title>
        <authorList>
            <person name="Currrie C."/>
            <person name="Chevrette M."/>
            <person name="Carlson C."/>
            <person name="Stubbendieck R."/>
            <person name="Wendt-Pienkowski E."/>
        </authorList>
    </citation>
    <scope>NUCLEOTIDE SEQUENCE [LARGE SCALE GENOMIC DNA]</scope>
    <source>
        <strain evidence="2 3">SID8386</strain>
    </source>
</reference>
<evidence type="ECO:0000256" key="1">
    <source>
        <dbReference type="SAM" id="Phobius"/>
    </source>
</evidence>
<feature type="transmembrane region" description="Helical" evidence="1">
    <location>
        <begin position="163"/>
        <end position="184"/>
    </location>
</feature>
<sequence length="550" mass="58806">MPDREPDASPPGLLRVRRWSIPLGIGIAGTIAAVTTLGGMGNPHSVPQLWDAIFHGNAIRFISETGDANPVSLAQIGDPAQGSSFYYPNAFHLMGALVQHATGQSIPTVLNAFVVVVAVVIVPVSVAGFLSGVGAPVGWTAASVAVSTAFTNMPYALWKYGGLYPYTLALCLIWPAAALAIRWITNGGAPTLAAAALSLHGTFVTQPSVILIAVPCLVFAVVRLGKRTPATAGAGLFRAAVLAAVSAALALPTLIGLLRMLPTVSAYDWPAKETLVRSLGKLAVLGGEGTRPQWVLAAFSWAGIVLLWRDRERRWLLWIGLMFGILYVLTASSDARWLKPITAPWWNDAFRFVVIVTFVAIAAAGLAFAAAQSALSRLCARWGRLARHDRATITAAACIEVALVTVASVYLGPNQARLKPAYHGTTVTPETEDAMRWLAAHAKPGEEVMNDNSDGTVWTYGLSGVRTFIPYFGSYTAGSDRQLLLSAMDEIDTNPQVKETAERNNIRYVFVSDGLLPGRKRASGLDALDQSPAFAAVFGNRSCRIYRMRR</sequence>
<evidence type="ECO:0000313" key="3">
    <source>
        <dbReference type="Proteomes" id="UP000470404"/>
    </source>
</evidence>
<organism evidence="2 3">
    <name type="scientific">Amycolatopsis rubida</name>
    <dbReference type="NCBI Taxonomy" id="112413"/>
    <lineage>
        <taxon>Bacteria</taxon>
        <taxon>Bacillati</taxon>
        <taxon>Actinomycetota</taxon>
        <taxon>Actinomycetes</taxon>
        <taxon>Pseudonocardiales</taxon>
        <taxon>Pseudonocardiaceae</taxon>
        <taxon>Amycolatopsis</taxon>
    </lineage>
</organism>
<name>A0ABX0BV30_9PSEU</name>
<evidence type="ECO:0000313" key="2">
    <source>
        <dbReference type="EMBL" id="NEC56696.1"/>
    </source>
</evidence>
<feature type="transmembrane region" description="Helical" evidence="1">
    <location>
        <begin position="109"/>
        <end position="131"/>
    </location>
</feature>
<keyword evidence="1" id="KW-0472">Membrane</keyword>
<protein>
    <recommendedName>
        <fullName evidence="4">Glycosyltransferase RgtA/B/C/D-like domain-containing protein</fullName>
    </recommendedName>
</protein>
<feature type="transmembrane region" description="Helical" evidence="1">
    <location>
        <begin position="315"/>
        <end position="332"/>
    </location>
</feature>
<feature type="transmembrane region" description="Helical" evidence="1">
    <location>
        <begin position="391"/>
        <end position="411"/>
    </location>
</feature>
<keyword evidence="1" id="KW-0812">Transmembrane</keyword>
<feature type="transmembrane region" description="Helical" evidence="1">
    <location>
        <begin position="137"/>
        <end position="156"/>
    </location>
</feature>
<comment type="caution">
    <text evidence="2">The sequence shown here is derived from an EMBL/GenBank/DDBJ whole genome shotgun (WGS) entry which is preliminary data.</text>
</comment>